<protein>
    <submittedName>
        <fullName evidence="1">L-fucose kinase</fullName>
    </submittedName>
</protein>
<sequence>MSGSSGGVQELRVAATAWLSCSALVLAVRDRQNSWAAEAALSGSAAWAFCWLPERNHDQKSRLQVLLSGPATGLPQCPGPITFQQSSQYRPWRSLGYLTLSGKQHVGRLTCARWDRQKQLSHIRSTGDDGAKVNSIWGDVTWQAGSGATLPPPTGSGRPQVVCLAGSRVMRHRSASRQLKLAMTSSSGISHRAGRVKAECIHSDGITETTWVSSDDSGTSFLNQAGGCGSEEAALPLRLVSSIAPRGRLGSGGGVNWLLRRQLPAEEWREAWRLSLKKLRRVAGAGAERVQSWGRGAGCLSASLACWCAAGEKEGLRWTRCYLRPGAPYFLLGRPGSASAGGGSIMRRPDRCCLRQAVMSSQRFISIGRGEVPPLWRVAGSGVSAQTGPGSDSVTNAAVRVDGSVPLRCQAARIAEPASCINYTGRESGVSWRRCVTAWAALRITLSASRTWCPAEGSVCVQRSGVPLLQDPLGHQLMQRWGGGGAPQLVELAGSGGGLVGGVRWSRSRSLPADKWKRLQFLLGLLVSRQHLLLVYWQNQLAFRTCKGVVRSWVQRLRDGPGSPAAGPASEVCRAIPEGSHRTDWVSVWTAR</sequence>
<keyword evidence="2" id="KW-1185">Reference proteome</keyword>
<comment type="caution">
    <text evidence="1">The sequence shown here is derived from an EMBL/GenBank/DDBJ whole genome shotgun (WGS) entry which is preliminary data.</text>
</comment>
<accession>A0AAD3MYS1</accession>
<reference evidence="1" key="1">
    <citation type="submission" date="2022-08" db="EMBL/GenBank/DDBJ databases">
        <title>Genome sequencing of akame (Lates japonicus).</title>
        <authorList>
            <person name="Hashiguchi Y."/>
            <person name="Takahashi H."/>
        </authorList>
    </citation>
    <scope>NUCLEOTIDE SEQUENCE</scope>
    <source>
        <strain evidence="1">Kochi</strain>
    </source>
</reference>
<evidence type="ECO:0000313" key="1">
    <source>
        <dbReference type="EMBL" id="GLD61654.1"/>
    </source>
</evidence>
<organism evidence="1 2">
    <name type="scientific">Lates japonicus</name>
    <name type="common">Japanese lates</name>
    <dbReference type="NCBI Taxonomy" id="270547"/>
    <lineage>
        <taxon>Eukaryota</taxon>
        <taxon>Metazoa</taxon>
        <taxon>Chordata</taxon>
        <taxon>Craniata</taxon>
        <taxon>Vertebrata</taxon>
        <taxon>Euteleostomi</taxon>
        <taxon>Actinopterygii</taxon>
        <taxon>Neopterygii</taxon>
        <taxon>Teleostei</taxon>
        <taxon>Neoteleostei</taxon>
        <taxon>Acanthomorphata</taxon>
        <taxon>Carangaria</taxon>
        <taxon>Carangaria incertae sedis</taxon>
        <taxon>Centropomidae</taxon>
        <taxon>Lates</taxon>
    </lineage>
</organism>
<dbReference type="Proteomes" id="UP001279410">
    <property type="component" value="Unassembled WGS sequence"/>
</dbReference>
<keyword evidence="1" id="KW-0808">Transferase</keyword>
<proteinExistence type="predicted"/>
<dbReference type="AlphaFoldDB" id="A0AAD3MYS1"/>
<evidence type="ECO:0000313" key="2">
    <source>
        <dbReference type="Proteomes" id="UP001279410"/>
    </source>
</evidence>
<gene>
    <name evidence="1" type="ORF">AKAME5_001344400</name>
</gene>
<dbReference type="GO" id="GO:0016301">
    <property type="term" value="F:kinase activity"/>
    <property type="evidence" value="ECO:0007669"/>
    <property type="project" value="UniProtKB-KW"/>
</dbReference>
<keyword evidence="1" id="KW-0418">Kinase</keyword>
<dbReference type="EMBL" id="BRZM01000047">
    <property type="protein sequence ID" value="GLD61654.1"/>
    <property type="molecule type" value="Genomic_DNA"/>
</dbReference>
<name>A0AAD3MYS1_LATJO</name>